<organism evidence="1 2">
    <name type="scientific">Linnemannia gamsii</name>
    <dbReference type="NCBI Taxonomy" id="64522"/>
    <lineage>
        <taxon>Eukaryota</taxon>
        <taxon>Fungi</taxon>
        <taxon>Fungi incertae sedis</taxon>
        <taxon>Mucoromycota</taxon>
        <taxon>Mortierellomycotina</taxon>
        <taxon>Mortierellomycetes</taxon>
        <taxon>Mortierellales</taxon>
        <taxon>Mortierellaceae</taxon>
        <taxon>Linnemannia</taxon>
    </lineage>
</organism>
<evidence type="ECO:0000313" key="2">
    <source>
        <dbReference type="Proteomes" id="UP001194696"/>
    </source>
</evidence>
<keyword evidence="2" id="KW-1185">Reference proteome</keyword>
<sequence>MGVLDLRCIATDTAATAFYGFAYAKGYDPATPDTPNTNNYTVLVKSNTNPSSPSALTWSLVSMTQTETLTYYDPAYSEGFACAVSAQGVFSAFTAFVAPSVKPFGIRYNPGSGAWTSLAVDSNYAWKFPYAEQKMGYVNNVLVHAVYGLQPGTINFATLNEATKTLIPASVWTMVNQGIYAAMYEVKDPDNTATIGPPVTSKQSIKYADELQRKRGWDVIRADEIVRSTLCLGHQQYWIRELRMA</sequence>
<dbReference type="EMBL" id="JAAAIM010000458">
    <property type="protein sequence ID" value="KAG0287792.1"/>
    <property type="molecule type" value="Genomic_DNA"/>
</dbReference>
<gene>
    <name evidence="1" type="ORF">BGZ96_008315</name>
</gene>
<comment type="caution">
    <text evidence="1">The sequence shown here is derived from an EMBL/GenBank/DDBJ whole genome shotgun (WGS) entry which is preliminary data.</text>
</comment>
<name>A0ABQ7JZT0_9FUNG</name>
<evidence type="ECO:0000313" key="1">
    <source>
        <dbReference type="EMBL" id="KAG0287792.1"/>
    </source>
</evidence>
<reference evidence="1 2" key="1">
    <citation type="journal article" date="2020" name="Fungal Divers.">
        <title>Resolving the Mortierellaceae phylogeny through synthesis of multi-gene phylogenetics and phylogenomics.</title>
        <authorList>
            <person name="Vandepol N."/>
            <person name="Liber J."/>
            <person name="Desiro A."/>
            <person name="Na H."/>
            <person name="Kennedy M."/>
            <person name="Barry K."/>
            <person name="Grigoriev I.V."/>
            <person name="Miller A.N."/>
            <person name="O'Donnell K."/>
            <person name="Stajich J.E."/>
            <person name="Bonito G."/>
        </authorList>
    </citation>
    <scope>NUCLEOTIDE SEQUENCE [LARGE SCALE GENOMIC DNA]</scope>
    <source>
        <strain evidence="1 2">AD045</strain>
    </source>
</reference>
<proteinExistence type="predicted"/>
<protein>
    <submittedName>
        <fullName evidence="1">Uncharacterized protein</fullName>
    </submittedName>
</protein>
<dbReference type="Proteomes" id="UP001194696">
    <property type="component" value="Unassembled WGS sequence"/>
</dbReference>
<accession>A0ABQ7JZT0</accession>